<dbReference type="Proteomes" id="UP000268093">
    <property type="component" value="Unassembled WGS sequence"/>
</dbReference>
<dbReference type="EMBL" id="RBNI01020598">
    <property type="protein sequence ID" value="RUO96569.1"/>
    <property type="molecule type" value="Genomic_DNA"/>
</dbReference>
<keyword evidence="2" id="KW-0472">Membrane</keyword>
<feature type="transmembrane region" description="Helical" evidence="2">
    <location>
        <begin position="120"/>
        <end position="142"/>
    </location>
</feature>
<keyword evidence="4" id="KW-1185">Reference proteome</keyword>
<reference evidence="3 4" key="1">
    <citation type="journal article" date="2018" name="New Phytol.">
        <title>Phylogenomics of Endogonaceae and evolution of mycorrhizas within Mucoromycota.</title>
        <authorList>
            <person name="Chang Y."/>
            <person name="Desiro A."/>
            <person name="Na H."/>
            <person name="Sandor L."/>
            <person name="Lipzen A."/>
            <person name="Clum A."/>
            <person name="Barry K."/>
            <person name="Grigoriev I.V."/>
            <person name="Martin F.M."/>
            <person name="Stajich J.E."/>
            <person name="Smith M.E."/>
            <person name="Bonito G."/>
            <person name="Spatafora J.W."/>
        </authorList>
    </citation>
    <scope>NUCLEOTIDE SEQUENCE [LARGE SCALE GENOMIC DNA]</scope>
    <source>
        <strain evidence="3 4">GMNB39</strain>
    </source>
</reference>
<accession>A0A433A1L3</accession>
<evidence type="ECO:0000256" key="2">
    <source>
        <dbReference type="SAM" id="Phobius"/>
    </source>
</evidence>
<comment type="caution">
    <text evidence="3">The sequence shown here is derived from an EMBL/GenBank/DDBJ whole genome shotgun (WGS) entry which is preliminary data.</text>
</comment>
<feature type="region of interest" description="Disordered" evidence="1">
    <location>
        <begin position="256"/>
        <end position="366"/>
    </location>
</feature>
<feature type="region of interest" description="Disordered" evidence="1">
    <location>
        <begin position="74"/>
        <end position="115"/>
    </location>
</feature>
<proteinExistence type="predicted"/>
<evidence type="ECO:0000256" key="1">
    <source>
        <dbReference type="SAM" id="MobiDB-lite"/>
    </source>
</evidence>
<feature type="compositionally biased region" description="Polar residues" evidence="1">
    <location>
        <begin position="289"/>
        <end position="308"/>
    </location>
</feature>
<dbReference type="AlphaFoldDB" id="A0A433A1L3"/>
<feature type="region of interest" description="Disordered" evidence="1">
    <location>
        <begin position="178"/>
        <end position="199"/>
    </location>
</feature>
<name>A0A433A1L3_9FUNG</name>
<evidence type="ECO:0000313" key="3">
    <source>
        <dbReference type="EMBL" id="RUO96569.1"/>
    </source>
</evidence>
<gene>
    <name evidence="3" type="ORF">BC936DRAFT_141825</name>
</gene>
<feature type="compositionally biased region" description="Acidic residues" evidence="1">
    <location>
        <begin position="418"/>
        <end position="437"/>
    </location>
</feature>
<feature type="region of interest" description="Disordered" evidence="1">
    <location>
        <begin position="413"/>
        <end position="437"/>
    </location>
</feature>
<feature type="compositionally biased region" description="Basic residues" evidence="1">
    <location>
        <begin position="341"/>
        <end position="354"/>
    </location>
</feature>
<organism evidence="3 4">
    <name type="scientific">Jimgerdemannia flammicorona</name>
    <dbReference type="NCBI Taxonomy" id="994334"/>
    <lineage>
        <taxon>Eukaryota</taxon>
        <taxon>Fungi</taxon>
        <taxon>Fungi incertae sedis</taxon>
        <taxon>Mucoromycota</taxon>
        <taxon>Mucoromycotina</taxon>
        <taxon>Endogonomycetes</taxon>
        <taxon>Endogonales</taxon>
        <taxon>Endogonaceae</taxon>
        <taxon>Jimgerdemannia</taxon>
    </lineage>
</organism>
<keyword evidence="2" id="KW-1133">Transmembrane helix</keyword>
<feature type="transmembrane region" description="Helical" evidence="2">
    <location>
        <begin position="217"/>
        <end position="240"/>
    </location>
</feature>
<protein>
    <submittedName>
        <fullName evidence="3">Uncharacterized protein</fullName>
    </submittedName>
</protein>
<evidence type="ECO:0000313" key="4">
    <source>
        <dbReference type="Proteomes" id="UP000268093"/>
    </source>
</evidence>
<dbReference type="OrthoDB" id="2447952at2759"/>
<sequence length="437" mass="48709">MAAARTYTAISLSPSHKRAFDPEEETFDDYYDEPIPIPSRLFGPINPSTGEPTLFDEVLPQRYHIHSRLQSNSLAKDPIHHPAPNRGGFDFRRFSISTSGDYNQPEEPPKKKRKSTTATIINGVVETVIFTGAVALTAYQLWMGRGRWGSNDNAKVQVQEEGAQHRDDDEDRRFAKLDGTRYGEGSGPNTGIPPPPPYEERWGMVNGVDLEVRSRDIFTQLATIVIEGVFGMLYALYAVLFNRPSSATSPICISTSLQSPSPKRPFRHYSFLSPPPTPTSFDSSIDSYQPESPTLEHTASSTPTTSGFSDFPNEPASPRTIANARPYHRARGPHSYPSRPTRLRVPRPTTRKRKVSPEPSFHGSISETNLKKEPTAKKPFVLPNPREAEDKALSRMEEKLNSLIAIGKAALHSKVDVESDDEDDDGAYEIEDEEEDL</sequence>
<keyword evidence="2" id="KW-0812">Transmembrane</keyword>